<name>A0A1L9WEW1_ASPA1</name>
<protein>
    <submittedName>
        <fullName evidence="1">Uncharacterized protein</fullName>
    </submittedName>
</protein>
<dbReference type="AlphaFoldDB" id="A0A1L9WEW1"/>
<evidence type="ECO:0000313" key="2">
    <source>
        <dbReference type="Proteomes" id="UP000184546"/>
    </source>
</evidence>
<dbReference type="Proteomes" id="UP000184546">
    <property type="component" value="Unassembled WGS sequence"/>
</dbReference>
<dbReference type="OrthoDB" id="10304854at2759"/>
<dbReference type="VEuPathDB" id="FungiDB:ASPACDRAFT_48601"/>
<dbReference type="GeneID" id="30975981"/>
<gene>
    <name evidence="1" type="ORF">ASPACDRAFT_48601</name>
</gene>
<keyword evidence="2" id="KW-1185">Reference proteome</keyword>
<reference evidence="2" key="1">
    <citation type="journal article" date="2017" name="Genome Biol.">
        <title>Comparative genomics reveals high biological diversity and specific adaptations in the industrially and medically important fungal genus Aspergillus.</title>
        <authorList>
            <person name="de Vries R.P."/>
            <person name="Riley R."/>
            <person name="Wiebenga A."/>
            <person name="Aguilar-Osorio G."/>
            <person name="Amillis S."/>
            <person name="Uchima C.A."/>
            <person name="Anderluh G."/>
            <person name="Asadollahi M."/>
            <person name="Askin M."/>
            <person name="Barry K."/>
            <person name="Battaglia E."/>
            <person name="Bayram O."/>
            <person name="Benocci T."/>
            <person name="Braus-Stromeyer S.A."/>
            <person name="Caldana C."/>
            <person name="Canovas D."/>
            <person name="Cerqueira G.C."/>
            <person name="Chen F."/>
            <person name="Chen W."/>
            <person name="Choi C."/>
            <person name="Clum A."/>
            <person name="Dos Santos R.A."/>
            <person name="Damasio A.R."/>
            <person name="Diallinas G."/>
            <person name="Emri T."/>
            <person name="Fekete E."/>
            <person name="Flipphi M."/>
            <person name="Freyberg S."/>
            <person name="Gallo A."/>
            <person name="Gournas C."/>
            <person name="Habgood R."/>
            <person name="Hainaut M."/>
            <person name="Harispe M.L."/>
            <person name="Henrissat B."/>
            <person name="Hilden K.S."/>
            <person name="Hope R."/>
            <person name="Hossain A."/>
            <person name="Karabika E."/>
            <person name="Karaffa L."/>
            <person name="Karanyi Z."/>
            <person name="Krasevec N."/>
            <person name="Kuo A."/>
            <person name="Kusch H."/>
            <person name="LaButti K."/>
            <person name="Lagendijk E.L."/>
            <person name="Lapidus A."/>
            <person name="Levasseur A."/>
            <person name="Lindquist E."/>
            <person name="Lipzen A."/>
            <person name="Logrieco A.F."/>
            <person name="MacCabe A."/>
            <person name="Maekelae M.R."/>
            <person name="Malavazi I."/>
            <person name="Melin P."/>
            <person name="Meyer V."/>
            <person name="Mielnichuk N."/>
            <person name="Miskei M."/>
            <person name="Molnar A.P."/>
            <person name="Mule G."/>
            <person name="Ngan C.Y."/>
            <person name="Orejas M."/>
            <person name="Orosz E."/>
            <person name="Ouedraogo J.P."/>
            <person name="Overkamp K.M."/>
            <person name="Park H.-S."/>
            <person name="Perrone G."/>
            <person name="Piumi F."/>
            <person name="Punt P.J."/>
            <person name="Ram A.F."/>
            <person name="Ramon A."/>
            <person name="Rauscher S."/>
            <person name="Record E."/>
            <person name="Riano-Pachon D.M."/>
            <person name="Robert V."/>
            <person name="Roehrig J."/>
            <person name="Ruller R."/>
            <person name="Salamov A."/>
            <person name="Salih N.S."/>
            <person name="Samson R.A."/>
            <person name="Sandor E."/>
            <person name="Sanguinetti M."/>
            <person name="Schuetze T."/>
            <person name="Sepcic K."/>
            <person name="Shelest E."/>
            <person name="Sherlock G."/>
            <person name="Sophianopoulou V."/>
            <person name="Squina F.M."/>
            <person name="Sun H."/>
            <person name="Susca A."/>
            <person name="Todd R.B."/>
            <person name="Tsang A."/>
            <person name="Unkles S.E."/>
            <person name="van de Wiele N."/>
            <person name="van Rossen-Uffink D."/>
            <person name="Oliveira J.V."/>
            <person name="Vesth T.C."/>
            <person name="Visser J."/>
            <person name="Yu J.-H."/>
            <person name="Zhou M."/>
            <person name="Andersen M.R."/>
            <person name="Archer D.B."/>
            <person name="Baker S.E."/>
            <person name="Benoit I."/>
            <person name="Brakhage A.A."/>
            <person name="Braus G.H."/>
            <person name="Fischer R."/>
            <person name="Frisvad J.C."/>
            <person name="Goldman G.H."/>
            <person name="Houbraken J."/>
            <person name="Oakley B."/>
            <person name="Pocsi I."/>
            <person name="Scazzocchio C."/>
            <person name="Seiboth B."/>
            <person name="vanKuyk P.A."/>
            <person name="Wortman J."/>
            <person name="Dyer P.S."/>
            <person name="Grigoriev I.V."/>
        </authorList>
    </citation>
    <scope>NUCLEOTIDE SEQUENCE [LARGE SCALE GENOMIC DNA]</scope>
    <source>
        <strain evidence="2">ATCC 16872 / CBS 172.66 / WB 5094</strain>
    </source>
</reference>
<proteinExistence type="predicted"/>
<accession>A0A1L9WEW1</accession>
<sequence length="60" mass="6676">MAFSRAHQQLYNLKQTAYQASANSSHTIPKPMFSDHAVLVAHNVCRSELVITADGDDFKN</sequence>
<dbReference type="RefSeq" id="XP_020051034.1">
    <property type="nucleotide sequence ID" value="XM_020202167.1"/>
</dbReference>
<evidence type="ECO:0000313" key="1">
    <source>
        <dbReference type="EMBL" id="OJJ94694.1"/>
    </source>
</evidence>
<organism evidence="1 2">
    <name type="scientific">Aspergillus aculeatus (strain ATCC 16872 / CBS 172.66 / WB 5094)</name>
    <dbReference type="NCBI Taxonomy" id="690307"/>
    <lineage>
        <taxon>Eukaryota</taxon>
        <taxon>Fungi</taxon>
        <taxon>Dikarya</taxon>
        <taxon>Ascomycota</taxon>
        <taxon>Pezizomycotina</taxon>
        <taxon>Eurotiomycetes</taxon>
        <taxon>Eurotiomycetidae</taxon>
        <taxon>Eurotiales</taxon>
        <taxon>Aspergillaceae</taxon>
        <taxon>Aspergillus</taxon>
        <taxon>Aspergillus subgen. Circumdati</taxon>
    </lineage>
</organism>
<dbReference type="EMBL" id="KV878995">
    <property type="protein sequence ID" value="OJJ94694.1"/>
    <property type="molecule type" value="Genomic_DNA"/>
</dbReference>